<dbReference type="AlphaFoldDB" id="A0A3Q9JJS5"/>
<evidence type="ECO:0000313" key="5">
    <source>
        <dbReference type="Proteomes" id="UP000273143"/>
    </source>
</evidence>
<dbReference type="GO" id="GO:0048039">
    <property type="term" value="F:ubiquinone binding"/>
    <property type="evidence" value="ECO:0007669"/>
    <property type="project" value="InterPro"/>
</dbReference>
<protein>
    <submittedName>
        <fullName evidence="4">Type II toxin-antitoxin system RatA family toxin</fullName>
    </submittedName>
</protein>
<comment type="similarity">
    <text evidence="1">Belongs to the ribosome association toxin RatA family.</text>
</comment>
<reference evidence="5" key="1">
    <citation type="submission" date="2018-06" db="EMBL/GenBank/DDBJ databases">
        <title>Complete genome of Pseudomonas insecticola strain QZS01.</title>
        <authorList>
            <person name="Wang J."/>
            <person name="Su Q."/>
        </authorList>
    </citation>
    <scope>NUCLEOTIDE SEQUENCE [LARGE SCALE GENOMIC DNA]</scope>
    <source>
        <strain evidence="5">QZS01</strain>
    </source>
</reference>
<feature type="domain" description="Coenzyme Q-binding protein COQ10 START" evidence="3">
    <location>
        <begin position="11"/>
        <end position="135"/>
    </location>
</feature>
<dbReference type="PANTHER" id="PTHR12901">
    <property type="entry name" value="SPERM PROTEIN HOMOLOG"/>
    <property type="match status" value="1"/>
</dbReference>
<evidence type="ECO:0000259" key="3">
    <source>
        <dbReference type="Pfam" id="PF03364"/>
    </source>
</evidence>
<evidence type="ECO:0000256" key="1">
    <source>
        <dbReference type="ARBA" id="ARBA00008918"/>
    </source>
</evidence>
<dbReference type="KEGG" id="emo:DM558_10730"/>
<proteinExistence type="inferred from homology"/>
<evidence type="ECO:0000256" key="2">
    <source>
        <dbReference type="ARBA" id="ARBA00022649"/>
    </source>
</evidence>
<dbReference type="InterPro" id="IPR005031">
    <property type="entry name" value="COQ10_START"/>
</dbReference>
<dbReference type="SUPFAM" id="SSF55961">
    <property type="entry name" value="Bet v1-like"/>
    <property type="match status" value="1"/>
</dbReference>
<dbReference type="CDD" id="cd07813">
    <property type="entry name" value="COQ10p_like"/>
    <property type="match status" value="1"/>
</dbReference>
<keyword evidence="2" id="KW-1277">Toxin-antitoxin system</keyword>
<evidence type="ECO:0000313" key="4">
    <source>
        <dbReference type="EMBL" id="AZS51212.1"/>
    </source>
</evidence>
<dbReference type="RefSeq" id="WP_127163986.1">
    <property type="nucleotide sequence ID" value="NZ_CP029822.1"/>
</dbReference>
<dbReference type="Gene3D" id="3.30.530.20">
    <property type="match status" value="1"/>
</dbReference>
<dbReference type="EMBL" id="CP029822">
    <property type="protein sequence ID" value="AZS51212.1"/>
    <property type="molecule type" value="Genomic_DNA"/>
</dbReference>
<organism evidence="4 5">
    <name type="scientific">Entomomonas moraniae</name>
    <dbReference type="NCBI Taxonomy" id="2213226"/>
    <lineage>
        <taxon>Bacteria</taxon>
        <taxon>Pseudomonadati</taxon>
        <taxon>Pseudomonadota</taxon>
        <taxon>Gammaproteobacteria</taxon>
        <taxon>Pseudomonadales</taxon>
        <taxon>Pseudomonadaceae</taxon>
        <taxon>Entomomonas</taxon>
    </lineage>
</organism>
<keyword evidence="5" id="KW-1185">Reference proteome</keyword>
<dbReference type="InterPro" id="IPR044996">
    <property type="entry name" value="COQ10-like"/>
</dbReference>
<dbReference type="Pfam" id="PF03364">
    <property type="entry name" value="Polyketide_cyc"/>
    <property type="match status" value="1"/>
</dbReference>
<name>A0A3Q9JJS5_9GAMM</name>
<dbReference type="GO" id="GO:0045333">
    <property type="term" value="P:cellular respiration"/>
    <property type="evidence" value="ECO:0007669"/>
    <property type="project" value="InterPro"/>
</dbReference>
<sequence length="144" mass="16500">MTIHIERSALMSYSAHQMYLLVNDVEKYPEFLPWCTETQLISSTDTEMVAKLIISKGPIRQYFITRNNLVADKSVELNLQEGPFKKLHGLWTFNQLSSEACRIQLVMDFDYSNVIIKAALGPLFNKAATTMVEVFCQRAKQIYG</sequence>
<accession>A0A3Q9JJS5</accession>
<dbReference type="Proteomes" id="UP000273143">
    <property type="component" value="Chromosome"/>
</dbReference>
<dbReference type="InterPro" id="IPR023393">
    <property type="entry name" value="START-like_dom_sf"/>
</dbReference>
<dbReference type="PANTHER" id="PTHR12901:SF10">
    <property type="entry name" value="COENZYME Q-BINDING PROTEIN COQ10, MITOCHONDRIAL"/>
    <property type="match status" value="1"/>
</dbReference>
<gene>
    <name evidence="4" type="ORF">DM558_10730</name>
</gene>